<dbReference type="Pfam" id="PF13411">
    <property type="entry name" value="MerR_1"/>
    <property type="match status" value="1"/>
</dbReference>
<dbReference type="InterPro" id="IPR036724">
    <property type="entry name" value="Cobalamin-bd_sf"/>
</dbReference>
<dbReference type="eggNOG" id="COG0789">
    <property type="taxonomic scope" value="Bacteria"/>
</dbReference>
<feature type="domain" description="HTH merR-type" evidence="1">
    <location>
        <begin position="1"/>
        <end position="66"/>
    </location>
</feature>
<dbReference type="STRING" id="862908.BMS_1007"/>
<dbReference type="PROSITE" id="PS50937">
    <property type="entry name" value="HTH_MERR_2"/>
    <property type="match status" value="1"/>
</dbReference>
<dbReference type="EMBL" id="FQ312005">
    <property type="protein sequence ID" value="CBW25891.1"/>
    <property type="molecule type" value="Genomic_DNA"/>
</dbReference>
<dbReference type="AlphaFoldDB" id="E1WXT4"/>
<evidence type="ECO:0000259" key="1">
    <source>
        <dbReference type="PROSITE" id="PS50937"/>
    </source>
</evidence>
<dbReference type="GO" id="GO:0031419">
    <property type="term" value="F:cobalamin binding"/>
    <property type="evidence" value="ECO:0007669"/>
    <property type="project" value="InterPro"/>
</dbReference>
<gene>
    <name evidence="2" type="ordered locus">BMS_1007</name>
</gene>
<evidence type="ECO:0000313" key="2">
    <source>
        <dbReference type="EMBL" id="CBW25891.1"/>
    </source>
</evidence>
<sequence length="308" mass="35080">MYNIQLASSLSGINVHNLRAWERRYSAVSPKRDEVGRRLYSKENIEKLFLLNQLVKEGTAIRHIAEKTNEELTSLVEEKGLIASLDFEQSNTEKEEIELTYKAMAMAMNFKKFDIVSHELSKAIDQYDLKKVVFEILTPFLFDLRDKLDKNRITLEEKHTLITLTKYFLRRKIYQNNSNINRNSVVIATPAGDQYELQALIAALLLSGHGRQVVYLGANVEARTIVDTVEATGVENILVWGSCLWNEKRGAELGSYFNSLNELAPKGTKIGIACNGKAPYEFFTTGTNMKVLPNYEKLSEDLEKQSIF</sequence>
<dbReference type="PATRIC" id="fig|862908.3.peg.958"/>
<dbReference type="SUPFAM" id="SSF46955">
    <property type="entry name" value="Putative DNA-binding domain"/>
    <property type="match status" value="1"/>
</dbReference>
<accession>E1WXT4</accession>
<dbReference type="HOGENOM" id="CLU_045945_3_0_7"/>
<protein>
    <submittedName>
        <fullName evidence="2">MerR-family regulatory protein</fullName>
    </submittedName>
</protein>
<dbReference type="Gene3D" id="1.10.1660.10">
    <property type="match status" value="1"/>
</dbReference>
<dbReference type="GO" id="GO:0003677">
    <property type="term" value="F:DNA binding"/>
    <property type="evidence" value="ECO:0007669"/>
    <property type="project" value="InterPro"/>
</dbReference>
<dbReference type="InterPro" id="IPR000551">
    <property type="entry name" value="MerR-type_HTH_dom"/>
</dbReference>
<keyword evidence="3" id="KW-1185">Reference proteome</keyword>
<organism evidence="2 3">
    <name type="scientific">Halobacteriovorax marinus (strain ATCC BAA-682 / DSM 15412 / SJ)</name>
    <name type="common">Bacteriovorax marinus</name>
    <dbReference type="NCBI Taxonomy" id="862908"/>
    <lineage>
        <taxon>Bacteria</taxon>
        <taxon>Pseudomonadati</taxon>
        <taxon>Bdellovibrionota</taxon>
        <taxon>Bacteriovoracia</taxon>
        <taxon>Bacteriovoracales</taxon>
        <taxon>Halobacteriovoraceae</taxon>
        <taxon>Halobacteriovorax</taxon>
    </lineage>
</organism>
<evidence type="ECO:0000313" key="3">
    <source>
        <dbReference type="Proteomes" id="UP000008963"/>
    </source>
</evidence>
<dbReference type="KEGG" id="bmx:BMS_1007"/>
<dbReference type="Gene3D" id="3.40.50.280">
    <property type="entry name" value="Cobalamin-binding domain"/>
    <property type="match status" value="1"/>
</dbReference>
<proteinExistence type="predicted"/>
<dbReference type="GO" id="GO:0046872">
    <property type="term" value="F:metal ion binding"/>
    <property type="evidence" value="ECO:0007669"/>
    <property type="project" value="InterPro"/>
</dbReference>
<dbReference type="OrthoDB" id="9800334at2"/>
<dbReference type="GO" id="GO:0006355">
    <property type="term" value="P:regulation of DNA-templated transcription"/>
    <property type="evidence" value="ECO:0007669"/>
    <property type="project" value="InterPro"/>
</dbReference>
<dbReference type="SMART" id="SM00422">
    <property type="entry name" value="HTH_MERR"/>
    <property type="match status" value="1"/>
</dbReference>
<dbReference type="InterPro" id="IPR009061">
    <property type="entry name" value="DNA-bd_dom_put_sf"/>
</dbReference>
<dbReference type="SUPFAM" id="SSF52242">
    <property type="entry name" value="Cobalamin (vitamin B12)-binding domain"/>
    <property type="match status" value="1"/>
</dbReference>
<name>E1WXT4_HALMS</name>
<dbReference type="Proteomes" id="UP000008963">
    <property type="component" value="Chromosome"/>
</dbReference>
<dbReference type="RefSeq" id="WP_014243675.1">
    <property type="nucleotide sequence ID" value="NC_016620.1"/>
</dbReference>
<reference evidence="3" key="1">
    <citation type="journal article" date="2013" name="ISME J.">
        <title>A small predatory core genome in the divergent marine Bacteriovorax marinus SJ and the terrestrial Bdellovibrio bacteriovorus.</title>
        <authorList>
            <person name="Crossman L.C."/>
            <person name="Chen H."/>
            <person name="Cerdeno-Tarraga A.M."/>
            <person name="Brooks K."/>
            <person name="Quail M.A."/>
            <person name="Pineiro S.A."/>
            <person name="Hobley L."/>
            <person name="Sockett R.E."/>
            <person name="Bentley S.D."/>
            <person name="Parkhill J."/>
            <person name="Williams H.N."/>
            <person name="Stine O.C."/>
        </authorList>
    </citation>
    <scope>NUCLEOTIDE SEQUENCE [LARGE SCALE GENOMIC DNA]</scope>
    <source>
        <strain evidence="3">ATCC BAA-682 / DSM 15412 / SJ</strain>
    </source>
</reference>